<evidence type="ECO:0000256" key="6">
    <source>
        <dbReference type="ARBA" id="ARBA00022692"/>
    </source>
</evidence>
<evidence type="ECO:0000256" key="10">
    <source>
        <dbReference type="ARBA" id="ARBA00022840"/>
    </source>
</evidence>
<dbReference type="InterPro" id="IPR000719">
    <property type="entry name" value="Prot_kinase_dom"/>
</dbReference>
<dbReference type="RefSeq" id="XP_044410304.1">
    <property type="nucleotide sequence ID" value="XM_044554369.1"/>
</dbReference>
<keyword evidence="8 15" id="KW-0547">Nucleotide-binding</keyword>
<dbReference type="GO" id="GO:0005524">
    <property type="term" value="F:ATP binding"/>
    <property type="evidence" value="ECO:0007669"/>
    <property type="project" value="UniProtKB-UniRule"/>
</dbReference>
<accession>A0A3B6PDZ4</accession>
<keyword evidence="10 15" id="KW-0067">ATP-binding</keyword>
<dbReference type="Proteomes" id="UP000019116">
    <property type="component" value="Chromosome 6B"/>
</dbReference>
<dbReference type="GeneID" id="123135342"/>
<proteinExistence type="inferred from homology"/>
<dbReference type="EnsemblPlants" id="TraesCS6B02G002500.1">
    <property type="protein sequence ID" value="TraesCS6B02G002500.1"/>
    <property type="gene ID" value="TraesCS6B02G002500"/>
</dbReference>
<evidence type="ECO:0000256" key="4">
    <source>
        <dbReference type="ARBA" id="ARBA00022475"/>
    </source>
</evidence>
<evidence type="ECO:0000313" key="19">
    <source>
        <dbReference type="Proteomes" id="UP000019116"/>
    </source>
</evidence>
<dbReference type="PROSITE" id="PS00108">
    <property type="entry name" value="PROTEIN_KINASE_ST"/>
    <property type="match status" value="1"/>
</dbReference>
<evidence type="ECO:0000256" key="16">
    <source>
        <dbReference type="RuleBase" id="RU000304"/>
    </source>
</evidence>
<dbReference type="STRING" id="4565.A0A3B6PDZ4"/>
<dbReference type="PROSITE" id="PS50011">
    <property type="entry name" value="PROTEIN_KINASE_DOM"/>
    <property type="match status" value="1"/>
</dbReference>
<dbReference type="InterPro" id="IPR008271">
    <property type="entry name" value="Ser/Thr_kinase_AS"/>
</dbReference>
<dbReference type="Gramene" id="TraesNOR6B03G03451630.1">
    <property type="protein sequence ID" value="TraesNOR6B03G03451630.1"/>
    <property type="gene ID" value="TraesNOR6B03G03451630"/>
</dbReference>
<feature type="domain" description="Protein kinase" evidence="17">
    <location>
        <begin position="73"/>
        <end position="367"/>
    </location>
</feature>
<reference evidence="18" key="1">
    <citation type="submission" date="2018-08" db="EMBL/GenBank/DDBJ databases">
        <authorList>
            <person name="Rossello M."/>
        </authorList>
    </citation>
    <scope>NUCLEOTIDE SEQUENCE [LARGE SCALE GENOMIC DNA]</scope>
    <source>
        <strain evidence="18">cv. Chinese Spring</strain>
    </source>
</reference>
<evidence type="ECO:0000313" key="18">
    <source>
        <dbReference type="EnsemblPlants" id="TraesCS6B02G002500.1"/>
    </source>
</evidence>
<dbReference type="InterPro" id="IPR011009">
    <property type="entry name" value="Kinase-like_dom_sf"/>
</dbReference>
<keyword evidence="4" id="KW-1003">Cell membrane</keyword>
<evidence type="ECO:0000259" key="17">
    <source>
        <dbReference type="PROSITE" id="PS50011"/>
    </source>
</evidence>
<dbReference type="Pfam" id="PF00069">
    <property type="entry name" value="Pkinase"/>
    <property type="match status" value="1"/>
</dbReference>
<evidence type="ECO:0000256" key="1">
    <source>
        <dbReference type="ARBA" id="ARBA00004251"/>
    </source>
</evidence>
<dbReference type="SMART" id="SM00220">
    <property type="entry name" value="S_TKc"/>
    <property type="match status" value="1"/>
</dbReference>
<dbReference type="FunFam" id="1.10.510.10:FF:000240">
    <property type="entry name" value="Lectin-domain containing receptor kinase A4.3"/>
    <property type="match status" value="1"/>
</dbReference>
<dbReference type="AlphaFoldDB" id="A0A3B6PDZ4"/>
<keyword evidence="9" id="KW-0418">Kinase</keyword>
<keyword evidence="6" id="KW-0812">Transmembrane</keyword>
<dbReference type="SMR" id="A0A3B6PDZ4"/>
<dbReference type="Gene3D" id="3.30.200.20">
    <property type="entry name" value="Phosphorylase Kinase, domain 1"/>
    <property type="match status" value="1"/>
</dbReference>
<dbReference type="InterPro" id="IPR050528">
    <property type="entry name" value="L-type_Lectin-RKs"/>
</dbReference>
<dbReference type="InterPro" id="IPR017441">
    <property type="entry name" value="Protein_kinase_ATP_BS"/>
</dbReference>
<evidence type="ECO:0000256" key="12">
    <source>
        <dbReference type="ARBA" id="ARBA00023136"/>
    </source>
</evidence>
<evidence type="ECO:0000256" key="9">
    <source>
        <dbReference type="ARBA" id="ARBA00022777"/>
    </source>
</evidence>
<keyword evidence="14" id="KW-0325">Glycoprotein</keyword>
<dbReference type="Gene3D" id="1.10.510.10">
    <property type="entry name" value="Transferase(Phosphotransferase) domain 1"/>
    <property type="match status" value="1"/>
</dbReference>
<evidence type="ECO:0000256" key="7">
    <source>
        <dbReference type="ARBA" id="ARBA00022729"/>
    </source>
</evidence>
<dbReference type="GO" id="GO:0002229">
    <property type="term" value="P:defense response to oomycetes"/>
    <property type="evidence" value="ECO:0007669"/>
    <property type="project" value="UniProtKB-ARBA"/>
</dbReference>
<dbReference type="SUPFAM" id="SSF56112">
    <property type="entry name" value="Protein kinase-like (PK-like)"/>
    <property type="match status" value="1"/>
</dbReference>
<dbReference type="Gramene" id="TraesCS6B02G002500.1">
    <property type="protein sequence ID" value="TraesCS6B02G002500.1"/>
    <property type="gene ID" value="TraesCS6B02G002500"/>
</dbReference>
<evidence type="ECO:0000256" key="14">
    <source>
        <dbReference type="ARBA" id="ARBA00023180"/>
    </source>
</evidence>
<evidence type="ECO:0000256" key="11">
    <source>
        <dbReference type="ARBA" id="ARBA00022989"/>
    </source>
</evidence>
<evidence type="ECO:0000256" key="15">
    <source>
        <dbReference type="PROSITE-ProRule" id="PRU10141"/>
    </source>
</evidence>
<sequence length="409" mass="45577">MAAPWSCCPRRHQRLQPEVFLGQQIQETPGASNAITTPSSGTTETINGQQGDLKVYVPRKFSYIELAQATANFNEERKLGQGAFGVVYDGRLEGIDGSVAIKEILETFSEQTKKAFDVEVQIMSQLHHRNILSLKGWCKEDQHLLLIYEKVENGNLEDHLYPKNGAMDSGVYTERENGTCLSSHLSWLTRCNIIIGIASGLAYLHKECQATVVHRDLKPANVMLDKNWNAKLADFGLVTQLRRTQTSRPTDNVIGTLSYMDPAYMNTGKVSEHCDVYSFGVVLLEIVCGKRPSIMQGSDNTRKNSLIEMVRECQGRNRIIDAADKGLRGQYDNKIKDVLRLGLECVHSDRRDRPHAVRVRDRLNDLVPNGKGLAASTSQSEGEFGTCRITFPTHSLADEEAGVSPLLSR</sequence>
<comment type="similarity">
    <text evidence="3">In the C-terminal section; belongs to the protein kinase superfamily. Ser/Thr protein kinase family.</text>
</comment>
<name>A0A3B6PDZ4_WHEAT</name>
<keyword evidence="11" id="KW-1133">Transmembrane helix</keyword>
<dbReference type="PROSITE" id="PS00107">
    <property type="entry name" value="PROTEIN_KINASE_ATP"/>
    <property type="match status" value="1"/>
</dbReference>
<keyword evidence="13" id="KW-0675">Receptor</keyword>
<evidence type="ECO:0000256" key="8">
    <source>
        <dbReference type="ARBA" id="ARBA00022741"/>
    </source>
</evidence>
<evidence type="ECO:0000256" key="2">
    <source>
        <dbReference type="ARBA" id="ARBA00008536"/>
    </source>
</evidence>
<comment type="similarity">
    <text evidence="16">Belongs to the protein kinase superfamily.</text>
</comment>
<evidence type="ECO:0000256" key="13">
    <source>
        <dbReference type="ARBA" id="ARBA00023170"/>
    </source>
</evidence>
<comment type="subcellular location">
    <subcellularLocation>
        <location evidence="1">Cell membrane</location>
        <topology evidence="1">Single-pass type I membrane protein</topology>
    </subcellularLocation>
</comment>
<keyword evidence="7" id="KW-0732">Signal</keyword>
<dbReference type="PANTHER" id="PTHR27007">
    <property type="match status" value="1"/>
</dbReference>
<keyword evidence="5" id="KW-0808">Transferase</keyword>
<organism evidence="18">
    <name type="scientific">Triticum aestivum</name>
    <name type="common">Wheat</name>
    <dbReference type="NCBI Taxonomy" id="4565"/>
    <lineage>
        <taxon>Eukaryota</taxon>
        <taxon>Viridiplantae</taxon>
        <taxon>Streptophyta</taxon>
        <taxon>Embryophyta</taxon>
        <taxon>Tracheophyta</taxon>
        <taxon>Spermatophyta</taxon>
        <taxon>Magnoliopsida</taxon>
        <taxon>Liliopsida</taxon>
        <taxon>Poales</taxon>
        <taxon>Poaceae</taxon>
        <taxon>BOP clade</taxon>
        <taxon>Pooideae</taxon>
        <taxon>Triticodae</taxon>
        <taxon>Triticeae</taxon>
        <taxon>Triticinae</taxon>
        <taxon>Triticum</taxon>
    </lineage>
</organism>
<evidence type="ECO:0000256" key="3">
    <source>
        <dbReference type="ARBA" id="ARBA00010217"/>
    </source>
</evidence>
<gene>
    <name evidence="18" type="primary">LOC123135342</name>
</gene>
<keyword evidence="12" id="KW-0472">Membrane</keyword>
<dbReference type="OrthoDB" id="693672at2759"/>
<reference evidence="18" key="2">
    <citation type="submission" date="2018-10" db="UniProtKB">
        <authorList>
            <consortium name="EnsemblPlants"/>
        </authorList>
    </citation>
    <scope>IDENTIFICATION</scope>
</reference>
<evidence type="ECO:0000256" key="5">
    <source>
        <dbReference type="ARBA" id="ARBA00022679"/>
    </source>
</evidence>
<dbReference type="GO" id="GO:0005886">
    <property type="term" value="C:plasma membrane"/>
    <property type="evidence" value="ECO:0000318"/>
    <property type="project" value="GO_Central"/>
</dbReference>
<dbReference type="OMA" id="TANFNEE"/>
<keyword evidence="19" id="KW-1185">Reference proteome</keyword>
<feature type="binding site" evidence="15">
    <location>
        <position position="102"/>
    </location>
    <ligand>
        <name>ATP</name>
        <dbReference type="ChEBI" id="CHEBI:30616"/>
    </ligand>
</feature>
<keyword evidence="16" id="KW-0723">Serine/threonine-protein kinase</keyword>
<protein>
    <recommendedName>
        <fullName evidence="17">Protein kinase domain-containing protein</fullName>
    </recommendedName>
</protein>
<dbReference type="GO" id="GO:0004674">
    <property type="term" value="F:protein serine/threonine kinase activity"/>
    <property type="evidence" value="ECO:0007669"/>
    <property type="project" value="UniProtKB-KW"/>
</dbReference>
<comment type="similarity">
    <text evidence="2">In the N-terminal section; belongs to the leguminous lectin family.</text>
</comment>